<comment type="caution">
    <text evidence="1">The sequence shown here is derived from an EMBL/GenBank/DDBJ whole genome shotgun (WGS) entry which is preliminary data.</text>
</comment>
<protein>
    <submittedName>
        <fullName evidence="1">Uncharacterized protein</fullName>
    </submittedName>
</protein>
<dbReference type="AlphaFoldDB" id="A0AAN6IWI4"/>
<proteinExistence type="predicted"/>
<organism evidence="1 2">
    <name type="scientific">Exophiala dermatitidis</name>
    <name type="common">Black yeast-like fungus</name>
    <name type="synonym">Wangiella dermatitidis</name>
    <dbReference type="NCBI Taxonomy" id="5970"/>
    <lineage>
        <taxon>Eukaryota</taxon>
        <taxon>Fungi</taxon>
        <taxon>Dikarya</taxon>
        <taxon>Ascomycota</taxon>
        <taxon>Pezizomycotina</taxon>
        <taxon>Eurotiomycetes</taxon>
        <taxon>Chaetothyriomycetidae</taxon>
        <taxon>Chaetothyriales</taxon>
        <taxon>Herpotrichiellaceae</taxon>
        <taxon>Exophiala</taxon>
    </lineage>
</organism>
<dbReference type="Proteomes" id="UP001161757">
    <property type="component" value="Unassembled WGS sequence"/>
</dbReference>
<evidence type="ECO:0000313" key="2">
    <source>
        <dbReference type="Proteomes" id="UP001161757"/>
    </source>
</evidence>
<dbReference type="EMBL" id="JAJGCB010000003">
    <property type="protein sequence ID" value="KAJ8993750.1"/>
    <property type="molecule type" value="Genomic_DNA"/>
</dbReference>
<accession>A0AAN6IWI4</accession>
<evidence type="ECO:0000313" key="1">
    <source>
        <dbReference type="EMBL" id="KAJ8993750.1"/>
    </source>
</evidence>
<gene>
    <name evidence="1" type="ORF">HRR80_002256</name>
</gene>
<name>A0AAN6IWI4_EXODE</name>
<reference evidence="1" key="1">
    <citation type="submission" date="2023-01" db="EMBL/GenBank/DDBJ databases">
        <title>Exophiala dermititidis isolated from Cystic Fibrosis Patient.</title>
        <authorList>
            <person name="Kurbessoian T."/>
            <person name="Crocker A."/>
            <person name="Murante D."/>
            <person name="Hogan D.A."/>
            <person name="Stajich J.E."/>
        </authorList>
    </citation>
    <scope>NUCLEOTIDE SEQUENCE</scope>
    <source>
        <strain evidence="1">Ex8</strain>
    </source>
</reference>
<sequence>MAASTDPPALPVEGVLWVTTSIMNKALSPSVLDTWYDEHKDDVLNCPGNGGLFLRYKNIDQTSDAYVDPGFGDRINNNNQVNPDASEKSIAAVQWPYLALVKLSDLNWLTSQQFLDMPRVSKVLPPEADGSMGSAFSCWHAGLRSYETIAREVANDKDSSSRPKYLLSVQTRNADDATWAALDSKYTTLPGFRGSVKYRNVNGLLEYQEPGALPLGLAIYEFDGEQPPSPPTTDVQGVVRLDVWKLTLEAGDLSLCL</sequence>